<dbReference type="Pfam" id="PF02518">
    <property type="entry name" value="HATPase_c"/>
    <property type="match status" value="1"/>
</dbReference>
<dbReference type="InterPro" id="IPR036890">
    <property type="entry name" value="HATPase_C_sf"/>
</dbReference>
<comment type="catalytic activity">
    <reaction evidence="1">
        <text>ATP + protein L-histidine = ADP + protein N-phospho-L-histidine.</text>
        <dbReference type="EC" id="2.7.13.3"/>
    </reaction>
</comment>
<dbReference type="Gene3D" id="3.30.565.10">
    <property type="entry name" value="Histidine kinase-like ATPase, C-terminal domain"/>
    <property type="match status" value="1"/>
</dbReference>
<sequence>MRVLKFHQIVLRKFLTLFVLLFAIVGGIVYYWTYEFYIQSTKNALVEDTKLLSLQINNTTDFDKLVKLVRKNLNLRMTVVRDDGTILAESDKDKKTMDNHRYRDEIVQARENGIGFKIRHSNTVNKDLLYVARKIVLDDKIIYLRLAKEAEGIQAEILYLGLKILAVIILFFIAVFMASYKLNTEIQYETNKIVDFLKSLVKQKKSTYISSEYSQEFAYITKLLTKIAQIIVKKEKKKSKYTEKLQLANSQKDDIISAISHEFKNPIAVVNGYSQTLLDDENINPNIRKKFLEKIHKNGTKLSALIDTLRLSIKLDSKQQKITKTEVNLFDLVSDCVDTIKPNYHNRETIIEGDKDLRIAVDEGLFDIVLCNLIENAYKYSEDEVHIRITPDSLEIIDSGVGIKPKDIDKITEKFYRANTNKWNNSLGLGLFLANNIIKLHNFTLEIESEINKGSVFRVKF</sequence>
<keyword evidence="9" id="KW-0472">Membrane</keyword>
<dbReference type="SMART" id="SM00387">
    <property type="entry name" value="HATPase_c"/>
    <property type="match status" value="1"/>
</dbReference>
<dbReference type="PANTHER" id="PTHR42878:SF7">
    <property type="entry name" value="SENSOR HISTIDINE KINASE GLRK"/>
    <property type="match status" value="1"/>
</dbReference>
<keyword evidence="7" id="KW-0067">ATP-binding</keyword>
<dbReference type="CDD" id="cd00082">
    <property type="entry name" value="HisKA"/>
    <property type="match status" value="1"/>
</dbReference>
<evidence type="ECO:0000256" key="5">
    <source>
        <dbReference type="ARBA" id="ARBA00022741"/>
    </source>
</evidence>
<evidence type="ECO:0000256" key="9">
    <source>
        <dbReference type="SAM" id="Phobius"/>
    </source>
</evidence>
<dbReference type="CDD" id="cd00075">
    <property type="entry name" value="HATPase"/>
    <property type="match status" value="1"/>
</dbReference>
<keyword evidence="4" id="KW-0808">Transferase</keyword>
<dbReference type="KEGG" id="spal:FM071_08895"/>
<feature type="transmembrane region" description="Helical" evidence="9">
    <location>
        <begin position="157"/>
        <end position="180"/>
    </location>
</feature>
<dbReference type="EMBL" id="CP041406">
    <property type="protein sequence ID" value="QOP46401.1"/>
    <property type="molecule type" value="Genomic_DNA"/>
</dbReference>
<dbReference type="SMART" id="SM00388">
    <property type="entry name" value="HisKA"/>
    <property type="match status" value="1"/>
</dbReference>
<evidence type="ECO:0000259" key="10">
    <source>
        <dbReference type="PROSITE" id="PS50109"/>
    </source>
</evidence>
<dbReference type="PROSITE" id="PS50109">
    <property type="entry name" value="HIS_KIN"/>
    <property type="match status" value="1"/>
</dbReference>
<dbReference type="GO" id="GO:0005524">
    <property type="term" value="F:ATP binding"/>
    <property type="evidence" value="ECO:0007669"/>
    <property type="project" value="UniProtKB-KW"/>
</dbReference>
<dbReference type="GO" id="GO:0000155">
    <property type="term" value="F:phosphorelay sensor kinase activity"/>
    <property type="evidence" value="ECO:0007669"/>
    <property type="project" value="InterPro"/>
</dbReference>
<dbReference type="InterPro" id="IPR004358">
    <property type="entry name" value="Sig_transdc_His_kin-like_C"/>
</dbReference>
<keyword evidence="5" id="KW-0547">Nucleotide-binding</keyword>
<keyword evidence="3" id="KW-0597">Phosphoprotein</keyword>
<evidence type="ECO:0000256" key="6">
    <source>
        <dbReference type="ARBA" id="ARBA00022777"/>
    </source>
</evidence>
<dbReference type="GO" id="GO:0007234">
    <property type="term" value="P:osmosensory signaling via phosphorelay pathway"/>
    <property type="evidence" value="ECO:0007669"/>
    <property type="project" value="TreeGrafter"/>
</dbReference>
<keyword evidence="6 11" id="KW-0418">Kinase</keyword>
<proteinExistence type="predicted"/>
<dbReference type="PANTHER" id="PTHR42878">
    <property type="entry name" value="TWO-COMPONENT HISTIDINE KINASE"/>
    <property type="match status" value="1"/>
</dbReference>
<dbReference type="Pfam" id="PF00512">
    <property type="entry name" value="HisKA"/>
    <property type="match status" value="1"/>
</dbReference>
<evidence type="ECO:0000256" key="7">
    <source>
        <dbReference type="ARBA" id="ARBA00022840"/>
    </source>
</evidence>
<feature type="transmembrane region" description="Helical" evidence="9">
    <location>
        <begin position="14"/>
        <end position="33"/>
    </location>
</feature>
<reference evidence="11 12" key="1">
    <citation type="submission" date="2019-07" db="EMBL/GenBank/DDBJ databases">
        <title>Sulfurimonas paralvinellae sp. nov., a novel mesophilic, hydrogen- and sulfur-oxidizing chemolithoautotroph within the Epsilonproteo- bacteria isolated from a deep-sea hydrothermal vent polychaete nest, reclassification of Thiomicrospira denitrificans as Sulfurimonas denitrificans comb. nov. and emended description of the genus Sulfurimonas.</title>
        <authorList>
            <person name="Wang S."/>
            <person name="Jiang L."/>
            <person name="Shao Z."/>
        </authorList>
    </citation>
    <scope>NUCLEOTIDE SEQUENCE [LARGE SCALE GENOMIC DNA]</scope>
    <source>
        <strain evidence="11 12">GO25</strain>
    </source>
</reference>
<evidence type="ECO:0000313" key="12">
    <source>
        <dbReference type="Proteomes" id="UP000593580"/>
    </source>
</evidence>
<keyword evidence="9" id="KW-0812">Transmembrane</keyword>
<evidence type="ECO:0000256" key="3">
    <source>
        <dbReference type="ARBA" id="ARBA00022553"/>
    </source>
</evidence>
<dbReference type="InterPro" id="IPR003594">
    <property type="entry name" value="HATPase_dom"/>
</dbReference>
<dbReference type="InterPro" id="IPR036097">
    <property type="entry name" value="HisK_dim/P_sf"/>
</dbReference>
<dbReference type="InterPro" id="IPR050351">
    <property type="entry name" value="BphY/WalK/GraS-like"/>
</dbReference>
<dbReference type="InterPro" id="IPR005467">
    <property type="entry name" value="His_kinase_dom"/>
</dbReference>
<dbReference type="EC" id="2.7.13.3" evidence="2"/>
<dbReference type="Proteomes" id="UP000593580">
    <property type="component" value="Chromosome"/>
</dbReference>
<organism evidence="11 12">
    <name type="scientific">Sulfurimonas paralvinellae</name>
    <dbReference type="NCBI Taxonomy" id="317658"/>
    <lineage>
        <taxon>Bacteria</taxon>
        <taxon>Pseudomonadati</taxon>
        <taxon>Campylobacterota</taxon>
        <taxon>Epsilonproteobacteria</taxon>
        <taxon>Campylobacterales</taxon>
        <taxon>Sulfurimonadaceae</taxon>
        <taxon>Sulfurimonas</taxon>
    </lineage>
</organism>
<keyword evidence="12" id="KW-1185">Reference proteome</keyword>
<protein>
    <recommendedName>
        <fullName evidence="2">histidine kinase</fullName>
        <ecNumber evidence="2">2.7.13.3</ecNumber>
    </recommendedName>
</protein>
<dbReference type="GO" id="GO:0000156">
    <property type="term" value="F:phosphorelay response regulator activity"/>
    <property type="evidence" value="ECO:0007669"/>
    <property type="project" value="TreeGrafter"/>
</dbReference>
<evidence type="ECO:0000256" key="1">
    <source>
        <dbReference type="ARBA" id="ARBA00000085"/>
    </source>
</evidence>
<dbReference type="SUPFAM" id="SSF47384">
    <property type="entry name" value="Homodimeric domain of signal transducing histidine kinase"/>
    <property type="match status" value="1"/>
</dbReference>
<gene>
    <name evidence="11" type="ORF">FM071_08895</name>
</gene>
<evidence type="ECO:0000256" key="2">
    <source>
        <dbReference type="ARBA" id="ARBA00012438"/>
    </source>
</evidence>
<dbReference type="InterPro" id="IPR003661">
    <property type="entry name" value="HisK_dim/P_dom"/>
</dbReference>
<evidence type="ECO:0000256" key="4">
    <source>
        <dbReference type="ARBA" id="ARBA00022679"/>
    </source>
</evidence>
<dbReference type="AlphaFoldDB" id="A0A7M1B9U0"/>
<keyword evidence="8" id="KW-0902">Two-component regulatory system</keyword>
<dbReference type="PRINTS" id="PR00344">
    <property type="entry name" value="BCTRLSENSOR"/>
</dbReference>
<dbReference type="SUPFAM" id="SSF55874">
    <property type="entry name" value="ATPase domain of HSP90 chaperone/DNA topoisomerase II/histidine kinase"/>
    <property type="match status" value="1"/>
</dbReference>
<feature type="domain" description="Histidine kinase" evidence="10">
    <location>
        <begin position="258"/>
        <end position="461"/>
    </location>
</feature>
<accession>A0A7M1B9U0</accession>
<evidence type="ECO:0000313" key="11">
    <source>
        <dbReference type="EMBL" id="QOP46401.1"/>
    </source>
</evidence>
<dbReference type="GO" id="GO:0030295">
    <property type="term" value="F:protein kinase activator activity"/>
    <property type="evidence" value="ECO:0007669"/>
    <property type="project" value="TreeGrafter"/>
</dbReference>
<name>A0A7M1B9U0_9BACT</name>
<keyword evidence="9" id="KW-1133">Transmembrane helix</keyword>
<evidence type="ECO:0000256" key="8">
    <source>
        <dbReference type="ARBA" id="ARBA00023012"/>
    </source>
</evidence>
<dbReference type="Gene3D" id="1.10.287.130">
    <property type="match status" value="1"/>
</dbReference>